<dbReference type="STRING" id="290052.ASU35_03265"/>
<evidence type="ECO:0008006" key="3">
    <source>
        <dbReference type="Google" id="ProtNLM"/>
    </source>
</evidence>
<keyword evidence="2" id="KW-1185">Reference proteome</keyword>
<comment type="caution">
    <text evidence="1">The sequence shown here is derived from an EMBL/GenBank/DDBJ whole genome shotgun (WGS) entry which is preliminary data.</text>
</comment>
<dbReference type="Proteomes" id="UP000054874">
    <property type="component" value="Unassembled WGS sequence"/>
</dbReference>
<name>A0A0V8QC34_9FIRM</name>
<evidence type="ECO:0000313" key="2">
    <source>
        <dbReference type="Proteomes" id="UP000054874"/>
    </source>
</evidence>
<dbReference type="AlphaFoldDB" id="A0A0V8QC34"/>
<dbReference type="RefSeq" id="WP_058353661.1">
    <property type="nucleotide sequence ID" value="NZ_CABMMD010000186.1"/>
</dbReference>
<reference evidence="1 2" key="1">
    <citation type="submission" date="2015-11" db="EMBL/GenBank/DDBJ databases">
        <title>Butyribacter intestini gen. nov., sp. nov., a butyric acid-producing bacterium of the family Lachnospiraceae isolated from the human faeces.</title>
        <authorList>
            <person name="Zou Y."/>
            <person name="Xue W."/>
            <person name="Luo G."/>
            <person name="Lv M."/>
        </authorList>
    </citation>
    <scope>NUCLEOTIDE SEQUENCE [LARGE SCALE GENOMIC DNA]</scope>
    <source>
        <strain evidence="1 2">ACET-33324</strain>
    </source>
</reference>
<evidence type="ECO:0000313" key="1">
    <source>
        <dbReference type="EMBL" id="KSV58068.1"/>
    </source>
</evidence>
<dbReference type="EMBL" id="LNAM01000186">
    <property type="protein sequence ID" value="KSV58068.1"/>
    <property type="molecule type" value="Genomic_DNA"/>
</dbReference>
<dbReference type="OrthoDB" id="2623806at2"/>
<gene>
    <name evidence="1" type="ORF">ASU35_03265</name>
</gene>
<protein>
    <recommendedName>
        <fullName evidence="3">Colicin D immunity protein domain-containing protein</fullName>
    </recommendedName>
</protein>
<organism evidence="1 2">
    <name type="scientific">Acetivibrio ethanolgignens</name>
    <dbReference type="NCBI Taxonomy" id="290052"/>
    <lineage>
        <taxon>Bacteria</taxon>
        <taxon>Bacillati</taxon>
        <taxon>Bacillota</taxon>
        <taxon>Clostridia</taxon>
        <taxon>Eubacteriales</taxon>
        <taxon>Oscillospiraceae</taxon>
        <taxon>Acetivibrio</taxon>
    </lineage>
</organism>
<accession>A0A0V8QC34</accession>
<sequence length="91" mass="10973">MNSKEKLIYLIINYNKGNYTTSDFCDLFIEYHRDMAEEEELSSFSEKWLDNLSEMCYRFSDSPEDLSIPNVYFDENKIKEYTTNFSTKLIY</sequence>
<proteinExistence type="predicted"/>